<dbReference type="RefSeq" id="WP_126362149.1">
    <property type="nucleotide sequence ID" value="NZ_LR134318.1"/>
</dbReference>
<evidence type="ECO:0000313" key="3">
    <source>
        <dbReference type="Proteomes" id="UP000281909"/>
    </source>
</evidence>
<feature type="region of interest" description="Disordered" evidence="1">
    <location>
        <begin position="1"/>
        <end position="76"/>
    </location>
</feature>
<evidence type="ECO:0000313" key="2">
    <source>
        <dbReference type="EMBL" id="VEF10417.1"/>
    </source>
</evidence>
<dbReference type="EMBL" id="LR134318">
    <property type="protein sequence ID" value="VEF10417.1"/>
    <property type="molecule type" value="Genomic_DNA"/>
</dbReference>
<reference evidence="2 3" key="1">
    <citation type="submission" date="2018-12" db="EMBL/GenBank/DDBJ databases">
        <authorList>
            <consortium name="Pathogen Informatics"/>
        </authorList>
    </citation>
    <scope>NUCLEOTIDE SEQUENCE [LARGE SCALE GENOMIC DNA]</scope>
    <source>
        <strain evidence="2 3">NCTC9428</strain>
    </source>
</reference>
<accession>A0A448DUD0</accession>
<feature type="compositionally biased region" description="Basic and acidic residues" evidence="1">
    <location>
        <begin position="12"/>
        <end position="34"/>
    </location>
</feature>
<dbReference type="AlphaFoldDB" id="A0A448DUD0"/>
<organism evidence="2 3">
    <name type="scientific">Pseudomonas fluorescens</name>
    <dbReference type="NCBI Taxonomy" id="294"/>
    <lineage>
        <taxon>Bacteria</taxon>
        <taxon>Pseudomonadati</taxon>
        <taxon>Pseudomonadota</taxon>
        <taxon>Gammaproteobacteria</taxon>
        <taxon>Pseudomonadales</taxon>
        <taxon>Pseudomonadaceae</taxon>
        <taxon>Pseudomonas</taxon>
    </lineage>
</organism>
<dbReference type="Proteomes" id="UP000281909">
    <property type="component" value="Chromosome"/>
</dbReference>
<feature type="compositionally biased region" description="Polar residues" evidence="1">
    <location>
        <begin position="35"/>
        <end position="69"/>
    </location>
</feature>
<evidence type="ECO:0000256" key="1">
    <source>
        <dbReference type="SAM" id="MobiDB-lite"/>
    </source>
</evidence>
<gene>
    <name evidence="2" type="ORF">NCTC9428_02022</name>
</gene>
<protein>
    <submittedName>
        <fullName evidence="2">Uncharacterized protein</fullName>
    </submittedName>
</protein>
<proteinExistence type="predicted"/>
<sequence>MNRPISQNDNPDEPRPAGETERDNDALRPTDPKQRQNSGKGTPSGESTAQETAKQQPCAPQTPASQDPAAQTHVKP</sequence>
<name>A0A448DUD0_PSEFL</name>
<dbReference type="OrthoDB" id="6973723at2"/>